<keyword evidence="1" id="KW-0472">Membrane</keyword>
<dbReference type="Proteomes" id="UP001501470">
    <property type="component" value="Unassembled WGS sequence"/>
</dbReference>
<organism evidence="3 4">
    <name type="scientific">Dactylosporangium maewongense</name>
    <dbReference type="NCBI Taxonomy" id="634393"/>
    <lineage>
        <taxon>Bacteria</taxon>
        <taxon>Bacillati</taxon>
        <taxon>Actinomycetota</taxon>
        <taxon>Actinomycetes</taxon>
        <taxon>Micromonosporales</taxon>
        <taxon>Micromonosporaceae</taxon>
        <taxon>Dactylosporangium</taxon>
    </lineage>
</organism>
<feature type="transmembrane region" description="Helical" evidence="1">
    <location>
        <begin position="166"/>
        <end position="182"/>
    </location>
</feature>
<name>A0ABN2D2S2_9ACTN</name>
<evidence type="ECO:0000256" key="1">
    <source>
        <dbReference type="SAM" id="Phobius"/>
    </source>
</evidence>
<feature type="transmembrane region" description="Helical" evidence="1">
    <location>
        <begin position="87"/>
        <end position="108"/>
    </location>
</feature>
<feature type="transmembrane region" description="Helical" evidence="1">
    <location>
        <begin position="212"/>
        <end position="230"/>
    </location>
</feature>
<evidence type="ECO:0000313" key="3">
    <source>
        <dbReference type="EMBL" id="GAA1569210.1"/>
    </source>
</evidence>
<dbReference type="Pfam" id="PF02517">
    <property type="entry name" value="Rce1-like"/>
    <property type="match status" value="1"/>
</dbReference>
<proteinExistence type="predicted"/>
<dbReference type="PANTHER" id="PTHR36435:SF1">
    <property type="entry name" value="CAAX AMINO TERMINAL PROTEASE FAMILY PROTEIN"/>
    <property type="match status" value="1"/>
</dbReference>
<evidence type="ECO:0000259" key="2">
    <source>
        <dbReference type="Pfam" id="PF02517"/>
    </source>
</evidence>
<dbReference type="EMBL" id="BAAAQD010000041">
    <property type="protein sequence ID" value="GAA1569210.1"/>
    <property type="molecule type" value="Genomic_DNA"/>
</dbReference>
<feature type="transmembrane region" description="Helical" evidence="1">
    <location>
        <begin position="16"/>
        <end position="36"/>
    </location>
</feature>
<feature type="transmembrane region" description="Helical" evidence="1">
    <location>
        <begin position="128"/>
        <end position="145"/>
    </location>
</feature>
<keyword evidence="1" id="KW-0812">Transmembrane</keyword>
<reference evidence="3 4" key="1">
    <citation type="journal article" date="2019" name="Int. J. Syst. Evol. Microbiol.">
        <title>The Global Catalogue of Microorganisms (GCM) 10K type strain sequencing project: providing services to taxonomists for standard genome sequencing and annotation.</title>
        <authorList>
            <consortium name="The Broad Institute Genomics Platform"/>
            <consortium name="The Broad Institute Genome Sequencing Center for Infectious Disease"/>
            <person name="Wu L."/>
            <person name="Ma J."/>
        </authorList>
    </citation>
    <scope>NUCLEOTIDE SEQUENCE [LARGE SCALE GENOMIC DNA]</scope>
    <source>
        <strain evidence="3 4">JCM 15933</strain>
    </source>
</reference>
<dbReference type="InterPro" id="IPR052710">
    <property type="entry name" value="CAAX_protease"/>
</dbReference>
<keyword evidence="1" id="KW-1133">Transmembrane helix</keyword>
<gene>
    <name evidence="3" type="ORF">GCM10009827_108750</name>
</gene>
<keyword evidence="4" id="KW-1185">Reference proteome</keyword>
<dbReference type="PANTHER" id="PTHR36435">
    <property type="entry name" value="SLR1288 PROTEIN"/>
    <property type="match status" value="1"/>
</dbReference>
<dbReference type="InterPro" id="IPR003675">
    <property type="entry name" value="Rce1/LyrA-like_dom"/>
</dbReference>
<protein>
    <recommendedName>
        <fullName evidence="2">CAAX prenyl protease 2/Lysostaphin resistance protein A-like domain-containing protein</fullName>
    </recommendedName>
</protein>
<accession>A0ABN2D2S2</accession>
<feature type="domain" description="CAAX prenyl protease 2/Lysostaphin resistance protein A-like" evidence="2">
    <location>
        <begin position="131"/>
        <end position="221"/>
    </location>
</feature>
<evidence type="ECO:0000313" key="4">
    <source>
        <dbReference type="Proteomes" id="UP001501470"/>
    </source>
</evidence>
<comment type="caution">
    <text evidence="3">The sequence shown here is derived from an EMBL/GenBank/DDBJ whole genome shotgun (WGS) entry which is preliminary data.</text>
</comment>
<dbReference type="RefSeq" id="WP_344513871.1">
    <property type="nucleotide sequence ID" value="NZ_BAAAQD010000041.1"/>
</dbReference>
<sequence length="231" mass="23984">MDDRAFAGILSRRQELAELGVFLLLLVPPLVLSYFAAGQAAVPFTLLASATIARDAGLVALILLLLARARQPVAVIGWTGRAAWREVAWGVALTVPVLVGAQALDAVLRGAGLSGPRPSSASLQPAPGVGQLLLAVALVAVVAVAEETVFRGYLILRIAGVLRSRTSAVLLSSVIFSVGHGYEGSAGVLTVGATGLALAAVYVWRHSLVAPMVMHFLLDFLAIVVAPLLLR</sequence>
<feature type="transmembrane region" description="Helical" evidence="1">
    <location>
        <begin position="42"/>
        <end position="66"/>
    </location>
</feature>